<organism evidence="2">
    <name type="scientific">Octopus bimaculoides</name>
    <name type="common">California two-spotted octopus</name>
    <dbReference type="NCBI Taxonomy" id="37653"/>
    <lineage>
        <taxon>Eukaryota</taxon>
        <taxon>Metazoa</taxon>
        <taxon>Spiralia</taxon>
        <taxon>Lophotrochozoa</taxon>
        <taxon>Mollusca</taxon>
        <taxon>Cephalopoda</taxon>
        <taxon>Coleoidea</taxon>
        <taxon>Octopodiformes</taxon>
        <taxon>Octopoda</taxon>
        <taxon>Incirrata</taxon>
        <taxon>Octopodidae</taxon>
        <taxon>Octopus</taxon>
    </lineage>
</organism>
<gene>
    <name evidence="2" type="ORF">OCBIM_22033709mg</name>
</gene>
<evidence type="ECO:0000256" key="1">
    <source>
        <dbReference type="SAM" id="MobiDB-lite"/>
    </source>
</evidence>
<dbReference type="EMBL" id="KQ416492">
    <property type="protein sequence ID" value="KOF96776.1"/>
    <property type="molecule type" value="Genomic_DNA"/>
</dbReference>
<sequence>MDDRRIPKQLLYRELAQGKRPRGRPKLKYKNTCKTSLSKCEVAVGTWEEKAEDKTAGRTVVKEGTASLESSYRNKQVEKRQRRKENNRNAECQATLLVCKYCDRNCASIIGRISHERSCKKRRA</sequence>
<dbReference type="AlphaFoldDB" id="A0A0L8I5M2"/>
<proteinExistence type="predicted"/>
<evidence type="ECO:0000313" key="2">
    <source>
        <dbReference type="EMBL" id="KOF96776.1"/>
    </source>
</evidence>
<feature type="compositionally biased region" description="Basic and acidic residues" evidence="1">
    <location>
        <begin position="75"/>
        <end position="87"/>
    </location>
</feature>
<feature type="region of interest" description="Disordered" evidence="1">
    <location>
        <begin position="65"/>
        <end position="87"/>
    </location>
</feature>
<accession>A0A0L8I5M2</accession>
<name>A0A0L8I5M2_OCTBM</name>
<protein>
    <submittedName>
        <fullName evidence="2">Uncharacterized protein</fullName>
    </submittedName>
</protein>
<reference evidence="2" key="1">
    <citation type="submission" date="2015-07" db="EMBL/GenBank/DDBJ databases">
        <title>MeaNS - Measles Nucleotide Surveillance Program.</title>
        <authorList>
            <person name="Tran T."/>
            <person name="Druce J."/>
        </authorList>
    </citation>
    <scope>NUCLEOTIDE SEQUENCE</scope>
    <source>
        <strain evidence="2">UCB-OBI-ISO-001</strain>
        <tissue evidence="2">Gonad</tissue>
    </source>
</reference>